<dbReference type="PANTHER" id="PTHR21174:SF0">
    <property type="entry name" value="HD PHOSPHOHYDROLASE FAMILY PROTEIN-RELATED"/>
    <property type="match status" value="1"/>
</dbReference>
<dbReference type="RefSeq" id="WP_213496548.1">
    <property type="nucleotide sequence ID" value="NZ_CP074694.1"/>
</dbReference>
<proteinExistence type="predicted"/>
<dbReference type="EMBL" id="CP074694">
    <property type="protein sequence ID" value="QVL32002.1"/>
    <property type="molecule type" value="Genomic_DNA"/>
</dbReference>
<reference evidence="1" key="1">
    <citation type="submission" date="2021-05" db="EMBL/GenBank/DDBJ databases">
        <title>Complete genome sequence of the cellulolytic planctomycete Telmatocola sphagniphila SP2T and characterization of the first cellulase from planctomycetes.</title>
        <authorList>
            <person name="Rakitin A.L."/>
            <person name="Beletsky A.V."/>
            <person name="Naumoff D.G."/>
            <person name="Kulichevskaya I.S."/>
            <person name="Mardanov A.V."/>
            <person name="Ravin N.V."/>
            <person name="Dedysh S.N."/>
        </authorList>
    </citation>
    <scope>NUCLEOTIDE SEQUENCE</scope>
    <source>
        <strain evidence="1">SP2T</strain>
    </source>
</reference>
<name>A0A8E6EV13_9BACT</name>
<gene>
    <name evidence="1" type="ORF">KIH39_24730</name>
</gene>
<evidence type="ECO:0000313" key="2">
    <source>
        <dbReference type="Proteomes" id="UP000676194"/>
    </source>
</evidence>
<dbReference type="PANTHER" id="PTHR21174">
    <property type="match status" value="1"/>
</dbReference>
<dbReference type="Gene3D" id="1.10.3210.10">
    <property type="entry name" value="Hypothetical protein af1432"/>
    <property type="match status" value="1"/>
</dbReference>
<dbReference type="AlphaFoldDB" id="A0A8E6EV13"/>
<protein>
    <recommendedName>
        <fullName evidence="3">HD domain-containing protein</fullName>
    </recommendedName>
</protein>
<keyword evidence="2" id="KW-1185">Reference proteome</keyword>
<accession>A0A8E6EV13</accession>
<organism evidence="1 2">
    <name type="scientific">Telmatocola sphagniphila</name>
    <dbReference type="NCBI Taxonomy" id="1123043"/>
    <lineage>
        <taxon>Bacteria</taxon>
        <taxon>Pseudomonadati</taxon>
        <taxon>Planctomycetota</taxon>
        <taxon>Planctomycetia</taxon>
        <taxon>Gemmatales</taxon>
        <taxon>Gemmataceae</taxon>
    </lineage>
</organism>
<dbReference type="SUPFAM" id="SSF109604">
    <property type="entry name" value="HD-domain/PDEase-like"/>
    <property type="match status" value="1"/>
</dbReference>
<dbReference type="KEGG" id="tsph:KIH39_24730"/>
<dbReference type="InterPro" id="IPR009218">
    <property type="entry name" value="HD_phosphohydro"/>
</dbReference>
<sequence>MYEHERLSPEKLYVLQLSWVNLMDRLGIQPAPAYPLYDRLVAAYAEPHRHYHTLEHITEMLKILGKLGSGNRSLPILQLAVWFHDAVYDPKAQDNEEASARMAEAELATLELSPSDISRIRDLILATRHTPLAAISEEAALLLDADLAILGAEEKRYKRYSEAIRKEYAHVPEQEYVVGRMKVLESFLNRPSIYQTRLMKLEGEERARQNLQQEIADLTAKLAP</sequence>
<dbReference type="PIRSF" id="PIRSF035170">
    <property type="entry name" value="HD_phosphohydro"/>
    <property type="match status" value="1"/>
</dbReference>
<dbReference type="Proteomes" id="UP000676194">
    <property type="component" value="Chromosome"/>
</dbReference>
<evidence type="ECO:0008006" key="3">
    <source>
        <dbReference type="Google" id="ProtNLM"/>
    </source>
</evidence>
<evidence type="ECO:0000313" key="1">
    <source>
        <dbReference type="EMBL" id="QVL32002.1"/>
    </source>
</evidence>